<dbReference type="Gene3D" id="3.40.50.150">
    <property type="entry name" value="Vaccinia Virus protein VP39"/>
    <property type="match status" value="1"/>
</dbReference>
<dbReference type="OrthoDB" id="21342at2"/>
<keyword evidence="3" id="KW-1185">Reference proteome</keyword>
<evidence type="ECO:0000313" key="2">
    <source>
        <dbReference type="EMBL" id="ACN15422.1"/>
    </source>
</evidence>
<gene>
    <name evidence="2" type="ordered locus">HRM2_23270</name>
</gene>
<reference evidence="2 3" key="1">
    <citation type="journal article" date="2009" name="Environ. Microbiol.">
        <title>Genome sequence of Desulfobacterium autotrophicum HRM2, a marine sulfate reducer oxidizing organic carbon completely to carbon dioxide.</title>
        <authorList>
            <person name="Strittmatter A.W."/>
            <person name="Liesegang H."/>
            <person name="Rabus R."/>
            <person name="Decker I."/>
            <person name="Amann J."/>
            <person name="Andres S."/>
            <person name="Henne A."/>
            <person name="Fricke W.F."/>
            <person name="Martinez-Arias R."/>
            <person name="Bartels D."/>
            <person name="Goesmann A."/>
            <person name="Krause L."/>
            <person name="Puehler A."/>
            <person name="Klenk H.P."/>
            <person name="Richter M."/>
            <person name="Schuler M."/>
            <person name="Gloeckner F.O."/>
            <person name="Meyerdierks A."/>
            <person name="Gottschalk G."/>
            <person name="Amann R."/>
        </authorList>
    </citation>
    <scope>NUCLEOTIDE SEQUENCE [LARGE SCALE GENOMIC DNA]</scope>
    <source>
        <strain evidence="3">ATCC 43914 / DSM 3382 / HRM2</strain>
    </source>
</reference>
<organism evidence="2 3">
    <name type="scientific">Desulforapulum autotrophicum (strain ATCC 43914 / DSM 3382 / VKM B-1955 / HRM2)</name>
    <name type="common">Desulfobacterium autotrophicum</name>
    <dbReference type="NCBI Taxonomy" id="177437"/>
    <lineage>
        <taxon>Bacteria</taxon>
        <taxon>Pseudomonadati</taxon>
        <taxon>Thermodesulfobacteriota</taxon>
        <taxon>Desulfobacteria</taxon>
        <taxon>Desulfobacterales</taxon>
        <taxon>Desulfobacteraceae</taxon>
        <taxon>Desulforapulum</taxon>
    </lineage>
</organism>
<dbReference type="InterPro" id="IPR041698">
    <property type="entry name" value="Methyltransf_25"/>
</dbReference>
<dbReference type="RefSeq" id="WP_015904190.1">
    <property type="nucleotide sequence ID" value="NC_012108.1"/>
</dbReference>
<accession>C0QET0</accession>
<protein>
    <submittedName>
        <fullName evidence="2">PfkB-family carbohydrate kinase</fullName>
    </submittedName>
</protein>
<name>C0QET0_DESAH</name>
<dbReference type="eggNOG" id="COG2227">
    <property type="taxonomic scope" value="Bacteria"/>
</dbReference>
<dbReference type="GO" id="GO:0016301">
    <property type="term" value="F:kinase activity"/>
    <property type="evidence" value="ECO:0007669"/>
    <property type="project" value="UniProtKB-KW"/>
</dbReference>
<dbReference type="CDD" id="cd02440">
    <property type="entry name" value="AdoMet_MTases"/>
    <property type="match status" value="1"/>
</dbReference>
<sequence>MRGLFVNQDRGARLPCCHRSWIIVFKAGEKPLKKSSNVFSTQFWTDQWRRIDKHDSFDVHKGFSTPEFWDRASIAYDRGDNEVASRRIDKTLTMFENKGLLMDKMEILDIGCGTGLLATALADRGARVTAIDFSRGMLDRCRENIPKALEGRIKLVCMDWDRADIKALGWHRHFDLTLAFMSPAIATPEALNRMMATSKNACAIRGWAARRTHPILDELWLRIMGTPLDDKPQTLMIKFNLLVAMGFLPELSWDAISWEQTVTIDEELETRLAFFQKVSDQPETVLRQTIRSYLDSLAHGNTIKKDQTGTTGTLVWKLFPKGAV</sequence>
<feature type="domain" description="Methyltransferase" evidence="1">
    <location>
        <begin position="107"/>
        <end position="198"/>
    </location>
</feature>
<dbReference type="EMBL" id="CP001087">
    <property type="protein sequence ID" value="ACN15422.1"/>
    <property type="molecule type" value="Genomic_DNA"/>
</dbReference>
<dbReference type="AlphaFoldDB" id="C0QET0"/>
<dbReference type="Pfam" id="PF13649">
    <property type="entry name" value="Methyltransf_25"/>
    <property type="match status" value="1"/>
</dbReference>
<dbReference type="HOGENOM" id="CLU_060275_2_0_7"/>
<dbReference type="PANTHER" id="PTHR43591">
    <property type="entry name" value="METHYLTRANSFERASE"/>
    <property type="match status" value="1"/>
</dbReference>
<keyword evidence="2" id="KW-0808">Transferase</keyword>
<dbReference type="STRING" id="177437.HRM2_23270"/>
<dbReference type="Proteomes" id="UP000000442">
    <property type="component" value="Chromosome"/>
</dbReference>
<evidence type="ECO:0000313" key="3">
    <source>
        <dbReference type="Proteomes" id="UP000000442"/>
    </source>
</evidence>
<dbReference type="InterPro" id="IPR029063">
    <property type="entry name" value="SAM-dependent_MTases_sf"/>
</dbReference>
<proteinExistence type="predicted"/>
<evidence type="ECO:0000259" key="1">
    <source>
        <dbReference type="Pfam" id="PF13649"/>
    </source>
</evidence>
<dbReference type="KEGG" id="dat:HRM2_23270"/>
<keyword evidence="2" id="KW-0418">Kinase</keyword>
<dbReference type="SUPFAM" id="SSF53335">
    <property type="entry name" value="S-adenosyl-L-methionine-dependent methyltransferases"/>
    <property type="match status" value="1"/>
</dbReference>